<dbReference type="AlphaFoldDB" id="A0AAN8KS31"/>
<name>A0AAN8KS31_9TELE</name>
<sequence>LPVSPVFYLSDHQLQGVSPPSITSCLSCLLSVRPSDPGCFPSLHNFLSLLSPICQTIRSRLSPRGDCYCSVPPAPGSDHAEEWEDLPPRRGRWESSVLLLSPGQSLGSCVSTGPQAAGSAH</sequence>
<keyword evidence="2" id="KW-1185">Reference proteome</keyword>
<proteinExistence type="predicted"/>
<comment type="caution">
    <text evidence="1">The sequence shown here is derived from an EMBL/GenBank/DDBJ whole genome shotgun (WGS) entry which is preliminary data.</text>
</comment>
<reference evidence="1 2" key="1">
    <citation type="submission" date="2021-04" db="EMBL/GenBank/DDBJ databases">
        <authorList>
            <person name="De Guttry C."/>
            <person name="Zahm M."/>
            <person name="Klopp C."/>
            <person name="Cabau C."/>
            <person name="Louis A."/>
            <person name="Berthelot C."/>
            <person name="Parey E."/>
            <person name="Roest Crollius H."/>
            <person name="Montfort J."/>
            <person name="Robinson-Rechavi M."/>
            <person name="Bucao C."/>
            <person name="Bouchez O."/>
            <person name="Gislard M."/>
            <person name="Lluch J."/>
            <person name="Milhes M."/>
            <person name="Lampietro C."/>
            <person name="Lopez Roques C."/>
            <person name="Donnadieu C."/>
            <person name="Braasch I."/>
            <person name="Desvignes T."/>
            <person name="Postlethwait J."/>
            <person name="Bobe J."/>
            <person name="Wedekind C."/>
            <person name="Guiguen Y."/>
        </authorList>
    </citation>
    <scope>NUCLEOTIDE SEQUENCE [LARGE SCALE GENOMIC DNA]</scope>
    <source>
        <strain evidence="1">Cs_M1</strain>
        <tissue evidence="1">Blood</tissue>
    </source>
</reference>
<accession>A0AAN8KS31</accession>
<organism evidence="1 2">
    <name type="scientific">Coregonus suidteri</name>
    <dbReference type="NCBI Taxonomy" id="861788"/>
    <lineage>
        <taxon>Eukaryota</taxon>
        <taxon>Metazoa</taxon>
        <taxon>Chordata</taxon>
        <taxon>Craniata</taxon>
        <taxon>Vertebrata</taxon>
        <taxon>Euteleostomi</taxon>
        <taxon>Actinopterygii</taxon>
        <taxon>Neopterygii</taxon>
        <taxon>Teleostei</taxon>
        <taxon>Protacanthopterygii</taxon>
        <taxon>Salmoniformes</taxon>
        <taxon>Salmonidae</taxon>
        <taxon>Coregoninae</taxon>
        <taxon>Coregonus</taxon>
    </lineage>
</organism>
<protein>
    <submittedName>
        <fullName evidence="1">Uncharacterized protein</fullName>
    </submittedName>
</protein>
<evidence type="ECO:0000313" key="2">
    <source>
        <dbReference type="Proteomes" id="UP001356427"/>
    </source>
</evidence>
<dbReference type="EMBL" id="JAGTTL010000035">
    <property type="protein sequence ID" value="KAK6293956.1"/>
    <property type="molecule type" value="Genomic_DNA"/>
</dbReference>
<feature type="non-terminal residue" evidence="1">
    <location>
        <position position="121"/>
    </location>
</feature>
<gene>
    <name evidence="1" type="ORF">J4Q44_G00347860</name>
</gene>
<evidence type="ECO:0000313" key="1">
    <source>
        <dbReference type="EMBL" id="KAK6293956.1"/>
    </source>
</evidence>
<feature type="non-terminal residue" evidence="1">
    <location>
        <position position="1"/>
    </location>
</feature>
<dbReference type="Proteomes" id="UP001356427">
    <property type="component" value="Unassembled WGS sequence"/>
</dbReference>